<reference evidence="1 2" key="1">
    <citation type="submission" date="2021-01" db="EMBL/GenBank/DDBJ databases">
        <title>Whole genome shotgun sequence of Actinoplanes couchii NBRC 106145.</title>
        <authorList>
            <person name="Komaki H."/>
            <person name="Tamura T."/>
        </authorList>
    </citation>
    <scope>NUCLEOTIDE SEQUENCE [LARGE SCALE GENOMIC DNA]</scope>
    <source>
        <strain evidence="1 2">NBRC 106145</strain>
    </source>
</reference>
<keyword evidence="2" id="KW-1185">Reference proteome</keyword>
<sequence>MSPVRTLVSVDPEQLRHTIVRAALPLLAQSSSLTTAQIAQAANVPEPELLTVFTDKESILQACTAAIAATVSAATDPTEAVRQMDAIPATLPLAARLVQVIAILDAYYHRIRTDVDALYRADAAETPVPWSFDRRDFRGIGKMIDIREAVTRVLDPDEPTLALPAGILAEAFLGLALSGIQIPRPQHPALSAEQIVDLFLHGATAPS</sequence>
<gene>
    <name evidence="1" type="ORF">Aco03nite_031040</name>
</gene>
<name>A0ABQ3X857_9ACTN</name>
<protein>
    <submittedName>
        <fullName evidence="1">TetR family transcriptional regulator</fullName>
    </submittedName>
</protein>
<comment type="caution">
    <text evidence="1">The sequence shown here is derived from an EMBL/GenBank/DDBJ whole genome shotgun (WGS) entry which is preliminary data.</text>
</comment>
<dbReference type="Proteomes" id="UP000612282">
    <property type="component" value="Unassembled WGS sequence"/>
</dbReference>
<evidence type="ECO:0000313" key="2">
    <source>
        <dbReference type="Proteomes" id="UP000612282"/>
    </source>
</evidence>
<dbReference type="EMBL" id="BOMG01000042">
    <property type="protein sequence ID" value="GID54700.1"/>
    <property type="molecule type" value="Genomic_DNA"/>
</dbReference>
<proteinExistence type="predicted"/>
<evidence type="ECO:0000313" key="1">
    <source>
        <dbReference type="EMBL" id="GID54700.1"/>
    </source>
</evidence>
<dbReference type="Gene3D" id="1.10.357.10">
    <property type="entry name" value="Tetracycline Repressor, domain 2"/>
    <property type="match status" value="1"/>
</dbReference>
<dbReference type="SUPFAM" id="SSF46689">
    <property type="entry name" value="Homeodomain-like"/>
    <property type="match status" value="1"/>
</dbReference>
<dbReference type="InterPro" id="IPR009057">
    <property type="entry name" value="Homeodomain-like_sf"/>
</dbReference>
<organism evidence="1 2">
    <name type="scientific">Actinoplanes couchii</name>
    <dbReference type="NCBI Taxonomy" id="403638"/>
    <lineage>
        <taxon>Bacteria</taxon>
        <taxon>Bacillati</taxon>
        <taxon>Actinomycetota</taxon>
        <taxon>Actinomycetes</taxon>
        <taxon>Micromonosporales</taxon>
        <taxon>Micromonosporaceae</taxon>
        <taxon>Actinoplanes</taxon>
    </lineage>
</organism>
<accession>A0ABQ3X857</accession>